<reference evidence="2 3" key="1">
    <citation type="submission" date="2018-11" db="EMBL/GenBank/DDBJ databases">
        <title>Genome sequencing of Paenibacillus sp. KCOM 3021 (= ChDC PVNT-B20).</title>
        <authorList>
            <person name="Kook J.-K."/>
            <person name="Park S.-N."/>
            <person name="Lim Y.K."/>
        </authorList>
    </citation>
    <scope>NUCLEOTIDE SEQUENCE [LARGE SCALE GENOMIC DNA]</scope>
    <source>
        <strain evidence="2 3">KCOM 3021</strain>
    </source>
</reference>
<dbReference type="EMBL" id="RRCN01000001">
    <property type="protein sequence ID" value="RRJ62379.1"/>
    <property type="molecule type" value="Genomic_DNA"/>
</dbReference>
<name>A0A3P3TYF3_9BACL</name>
<keyword evidence="3" id="KW-1185">Reference proteome</keyword>
<dbReference type="Proteomes" id="UP000267017">
    <property type="component" value="Unassembled WGS sequence"/>
</dbReference>
<dbReference type="OrthoDB" id="2472497at2"/>
<dbReference type="PROSITE" id="PS50943">
    <property type="entry name" value="HTH_CROC1"/>
    <property type="match status" value="1"/>
</dbReference>
<comment type="caution">
    <text evidence="2">The sequence shown here is derived from an EMBL/GenBank/DDBJ whole genome shotgun (WGS) entry which is preliminary data.</text>
</comment>
<evidence type="ECO:0000313" key="2">
    <source>
        <dbReference type="EMBL" id="RRJ62379.1"/>
    </source>
</evidence>
<dbReference type="Pfam" id="PF13443">
    <property type="entry name" value="HTH_26"/>
    <property type="match status" value="1"/>
</dbReference>
<dbReference type="InterPro" id="IPR010982">
    <property type="entry name" value="Lambda_DNA-bd_dom_sf"/>
</dbReference>
<proteinExistence type="predicted"/>
<gene>
    <name evidence="2" type="ORF">EHV15_05010</name>
</gene>
<feature type="domain" description="HTH cro/C1-type" evidence="1">
    <location>
        <begin position="10"/>
        <end position="64"/>
    </location>
</feature>
<evidence type="ECO:0000259" key="1">
    <source>
        <dbReference type="PROSITE" id="PS50943"/>
    </source>
</evidence>
<dbReference type="SMART" id="SM00530">
    <property type="entry name" value="HTH_XRE"/>
    <property type="match status" value="1"/>
</dbReference>
<dbReference type="Gene3D" id="1.10.260.40">
    <property type="entry name" value="lambda repressor-like DNA-binding domains"/>
    <property type="match status" value="1"/>
</dbReference>
<accession>A0A3P3TYF3</accession>
<dbReference type="InterPro" id="IPR001387">
    <property type="entry name" value="Cro/C1-type_HTH"/>
</dbReference>
<dbReference type="RefSeq" id="WP_128630266.1">
    <property type="nucleotide sequence ID" value="NZ_RRCN01000001.1"/>
</dbReference>
<dbReference type="AlphaFoldDB" id="A0A3P3TYF3"/>
<protein>
    <submittedName>
        <fullName evidence="2">XRE family transcriptional regulator</fullName>
    </submittedName>
</protein>
<organism evidence="2 3">
    <name type="scientific">Paenibacillus oralis</name>
    <dbReference type="NCBI Taxonomy" id="2490856"/>
    <lineage>
        <taxon>Bacteria</taxon>
        <taxon>Bacillati</taxon>
        <taxon>Bacillota</taxon>
        <taxon>Bacilli</taxon>
        <taxon>Bacillales</taxon>
        <taxon>Paenibacillaceae</taxon>
        <taxon>Paenibacillus</taxon>
    </lineage>
</organism>
<dbReference type="GO" id="GO:0003677">
    <property type="term" value="F:DNA binding"/>
    <property type="evidence" value="ECO:0007669"/>
    <property type="project" value="InterPro"/>
</dbReference>
<dbReference type="CDD" id="cd00093">
    <property type="entry name" value="HTH_XRE"/>
    <property type="match status" value="1"/>
</dbReference>
<dbReference type="SUPFAM" id="SSF47413">
    <property type="entry name" value="lambda repressor-like DNA-binding domains"/>
    <property type="match status" value="1"/>
</dbReference>
<evidence type="ECO:0000313" key="3">
    <source>
        <dbReference type="Proteomes" id="UP000267017"/>
    </source>
</evidence>
<sequence>MYFSRGRSLLKVRLKERGIKQAELARRTGISRQMISQYANNKSSMSVEVMKTISYVLGCHMEDLYQWERHNKE</sequence>